<keyword evidence="3" id="KW-1185">Reference proteome</keyword>
<proteinExistence type="predicted"/>
<organism evidence="2 3">
    <name type="scientific">Lithospermum erythrorhizon</name>
    <name type="common">Purple gromwell</name>
    <name type="synonym">Lithospermum officinale var. erythrorhizon</name>
    <dbReference type="NCBI Taxonomy" id="34254"/>
    <lineage>
        <taxon>Eukaryota</taxon>
        <taxon>Viridiplantae</taxon>
        <taxon>Streptophyta</taxon>
        <taxon>Embryophyta</taxon>
        <taxon>Tracheophyta</taxon>
        <taxon>Spermatophyta</taxon>
        <taxon>Magnoliopsida</taxon>
        <taxon>eudicotyledons</taxon>
        <taxon>Gunneridae</taxon>
        <taxon>Pentapetalae</taxon>
        <taxon>asterids</taxon>
        <taxon>lamiids</taxon>
        <taxon>Boraginales</taxon>
        <taxon>Boraginaceae</taxon>
        <taxon>Boraginoideae</taxon>
        <taxon>Lithospermeae</taxon>
        <taxon>Lithospermum</taxon>
    </lineage>
</organism>
<accession>A0AAV3P9T9</accession>
<dbReference type="AlphaFoldDB" id="A0AAV3P9T9"/>
<evidence type="ECO:0000313" key="3">
    <source>
        <dbReference type="Proteomes" id="UP001454036"/>
    </source>
</evidence>
<sequence length="175" mass="19867">MDKQNISGENQQQHALTTPLPNSQGGQHHPLHVDIKAIIQERIQQEWMTREAEWVAQDHARSSHAGNPSHHGDSHYTDNEESYSDIEARNTTFVAPIRHQREHVQVPSIHSDPIVAAMQQPLDTFKNFMATSFSVSIAQVVLTTKMPFSNRLDAFQHPPSFKLPQLELYDGTETQ</sequence>
<protein>
    <submittedName>
        <fullName evidence="2">Uncharacterized protein</fullName>
    </submittedName>
</protein>
<evidence type="ECO:0000313" key="2">
    <source>
        <dbReference type="EMBL" id="GAA0147998.1"/>
    </source>
</evidence>
<evidence type="ECO:0000256" key="1">
    <source>
        <dbReference type="SAM" id="MobiDB-lite"/>
    </source>
</evidence>
<dbReference type="Proteomes" id="UP001454036">
    <property type="component" value="Unassembled WGS sequence"/>
</dbReference>
<feature type="region of interest" description="Disordered" evidence="1">
    <location>
        <begin position="58"/>
        <end position="83"/>
    </location>
</feature>
<name>A0AAV3P9T9_LITER</name>
<dbReference type="EMBL" id="BAABME010001170">
    <property type="protein sequence ID" value="GAA0147998.1"/>
    <property type="molecule type" value="Genomic_DNA"/>
</dbReference>
<feature type="region of interest" description="Disordered" evidence="1">
    <location>
        <begin position="1"/>
        <end position="29"/>
    </location>
</feature>
<comment type="caution">
    <text evidence="2">The sequence shown here is derived from an EMBL/GenBank/DDBJ whole genome shotgun (WGS) entry which is preliminary data.</text>
</comment>
<gene>
    <name evidence="2" type="ORF">LIER_07557</name>
</gene>
<feature type="compositionally biased region" description="Polar residues" evidence="1">
    <location>
        <begin position="1"/>
        <end position="26"/>
    </location>
</feature>
<reference evidence="2 3" key="1">
    <citation type="submission" date="2024-01" db="EMBL/GenBank/DDBJ databases">
        <title>The complete chloroplast genome sequence of Lithospermum erythrorhizon: insights into the phylogenetic relationship among Boraginaceae species and the maternal lineages of purple gromwells.</title>
        <authorList>
            <person name="Okada T."/>
            <person name="Watanabe K."/>
        </authorList>
    </citation>
    <scope>NUCLEOTIDE SEQUENCE [LARGE SCALE GENOMIC DNA]</scope>
</reference>